<dbReference type="Proteomes" id="UP000712600">
    <property type="component" value="Unassembled WGS sequence"/>
</dbReference>
<protein>
    <submittedName>
        <fullName evidence="2">Uncharacterized protein</fullName>
    </submittedName>
</protein>
<evidence type="ECO:0000313" key="2">
    <source>
        <dbReference type="EMBL" id="KAF3484532.1"/>
    </source>
</evidence>
<gene>
    <name evidence="2" type="ORF">F2Q69_00054092</name>
</gene>
<name>A0A8S9MT77_BRACR</name>
<accession>A0A8S9MT77</accession>
<evidence type="ECO:0000313" key="3">
    <source>
        <dbReference type="Proteomes" id="UP000712600"/>
    </source>
</evidence>
<feature type="region of interest" description="Disordered" evidence="1">
    <location>
        <begin position="1"/>
        <end position="75"/>
    </location>
</feature>
<evidence type="ECO:0000256" key="1">
    <source>
        <dbReference type="SAM" id="MobiDB-lite"/>
    </source>
</evidence>
<dbReference type="EMBL" id="QGKX02002183">
    <property type="protein sequence ID" value="KAF3484532.1"/>
    <property type="molecule type" value="Genomic_DNA"/>
</dbReference>
<feature type="compositionally biased region" description="Polar residues" evidence="1">
    <location>
        <begin position="41"/>
        <end position="75"/>
    </location>
</feature>
<organism evidence="2 3">
    <name type="scientific">Brassica cretica</name>
    <name type="common">Mustard</name>
    <dbReference type="NCBI Taxonomy" id="69181"/>
    <lineage>
        <taxon>Eukaryota</taxon>
        <taxon>Viridiplantae</taxon>
        <taxon>Streptophyta</taxon>
        <taxon>Embryophyta</taxon>
        <taxon>Tracheophyta</taxon>
        <taxon>Spermatophyta</taxon>
        <taxon>Magnoliopsida</taxon>
        <taxon>eudicotyledons</taxon>
        <taxon>Gunneridae</taxon>
        <taxon>Pentapetalae</taxon>
        <taxon>rosids</taxon>
        <taxon>malvids</taxon>
        <taxon>Brassicales</taxon>
        <taxon>Brassicaceae</taxon>
        <taxon>Brassiceae</taxon>
        <taxon>Brassica</taxon>
    </lineage>
</organism>
<sequence>MPCQLDARIRSSPMSSPSIPFDKPDRRSTLPISPNRLESHQLASSKLINPRRSSLTHYPKSPSSNRTISQLRSPN</sequence>
<proteinExistence type="predicted"/>
<dbReference type="AlphaFoldDB" id="A0A8S9MT77"/>
<reference evidence="2" key="1">
    <citation type="submission" date="2019-12" db="EMBL/GenBank/DDBJ databases">
        <title>Genome sequencing and annotation of Brassica cretica.</title>
        <authorList>
            <person name="Studholme D.J."/>
            <person name="Sarris P."/>
        </authorList>
    </citation>
    <scope>NUCLEOTIDE SEQUENCE</scope>
    <source>
        <strain evidence="2">PFS-109/04</strain>
        <tissue evidence="2">Leaf</tissue>
    </source>
</reference>
<feature type="compositionally biased region" description="Low complexity" evidence="1">
    <location>
        <begin position="10"/>
        <end position="20"/>
    </location>
</feature>
<comment type="caution">
    <text evidence="2">The sequence shown here is derived from an EMBL/GenBank/DDBJ whole genome shotgun (WGS) entry which is preliminary data.</text>
</comment>